<comment type="similarity">
    <text evidence="7">Belongs to the glycosyltransferase group 1 family.</text>
</comment>
<feature type="domain" description="3-deoxy-D-manno-octulosonic-acid transferase N-terminal" evidence="8">
    <location>
        <begin position="42"/>
        <end position="206"/>
    </location>
</feature>
<evidence type="ECO:0000313" key="9">
    <source>
        <dbReference type="EMBL" id="MFD0965097.1"/>
    </source>
</evidence>
<comment type="function">
    <text evidence="7">Involved in lipopolysaccharide (LPS) biosynthesis. Catalyzes the transfer of 3-deoxy-D-manno-octulosonate (Kdo) residue(s) from CMP-Kdo to lipid IV(A), the tetraacyldisaccharide-1,4'-bisphosphate precursor of lipid A.</text>
</comment>
<organism evidence="9 10">
    <name type="scientific">Pseudofulvibacter geojedonensis</name>
    <dbReference type="NCBI Taxonomy" id="1123758"/>
    <lineage>
        <taxon>Bacteria</taxon>
        <taxon>Pseudomonadati</taxon>
        <taxon>Bacteroidota</taxon>
        <taxon>Flavobacteriia</taxon>
        <taxon>Flavobacteriales</taxon>
        <taxon>Flavobacteriaceae</taxon>
        <taxon>Pseudofulvibacter</taxon>
    </lineage>
</organism>
<dbReference type="InterPro" id="IPR038107">
    <property type="entry name" value="Glycos_transf_N_sf"/>
</dbReference>
<protein>
    <recommendedName>
        <fullName evidence="3 7">3-deoxy-D-manno-octulosonic acid transferase</fullName>
        <shortName evidence="7">Kdo transferase</shortName>
        <ecNumber evidence="2 7">2.4.99.12</ecNumber>
    </recommendedName>
    <alternativeName>
        <fullName evidence="5 7">Lipid IV(A) 3-deoxy-D-manno-octulosonic acid transferase</fullName>
    </alternativeName>
</protein>
<dbReference type="Gene3D" id="3.40.50.2000">
    <property type="entry name" value="Glycogen Phosphorylase B"/>
    <property type="match status" value="1"/>
</dbReference>
<dbReference type="GO" id="GO:0016740">
    <property type="term" value="F:transferase activity"/>
    <property type="evidence" value="ECO:0007669"/>
    <property type="project" value="UniProtKB-KW"/>
</dbReference>
<keyword evidence="10" id="KW-1185">Reference proteome</keyword>
<accession>A0ABW3I604</accession>
<reference evidence="10" key="1">
    <citation type="journal article" date="2019" name="Int. J. Syst. Evol. Microbiol.">
        <title>The Global Catalogue of Microorganisms (GCM) 10K type strain sequencing project: providing services to taxonomists for standard genome sequencing and annotation.</title>
        <authorList>
            <consortium name="The Broad Institute Genomics Platform"/>
            <consortium name="The Broad Institute Genome Sequencing Center for Infectious Disease"/>
            <person name="Wu L."/>
            <person name="Ma J."/>
        </authorList>
    </citation>
    <scope>NUCLEOTIDE SEQUENCE [LARGE SCALE GENOMIC DNA]</scope>
    <source>
        <strain evidence="10">CCUG 62114</strain>
    </source>
</reference>
<dbReference type="InterPro" id="IPR039901">
    <property type="entry name" value="Kdotransferase"/>
</dbReference>
<dbReference type="PANTHER" id="PTHR42755:SF1">
    <property type="entry name" value="3-DEOXY-D-MANNO-OCTULOSONIC ACID TRANSFERASE, MITOCHONDRIAL-RELATED"/>
    <property type="match status" value="1"/>
</dbReference>
<comment type="caution">
    <text evidence="9">The sequence shown here is derived from an EMBL/GenBank/DDBJ whole genome shotgun (WGS) entry which is preliminary data.</text>
</comment>
<dbReference type="Proteomes" id="UP001596997">
    <property type="component" value="Unassembled WGS sequence"/>
</dbReference>
<sequence length="411" mass="47091">MFFLYNILTHITKYILKVIALFNPKIKLFVKGRKHVFKTLKNTISTSDKTIWIHTASLGEFEQGLPIIEKLKLQYPTYKIIVSFFSPSGYEVKKNNPIADCIVYLPLDTKKNVTQYLDLAQPDLAIFVKYEFWPNYLNELKQRNIPTLLVSGIFRKNQIFFKPFGKGMRKSLHAFSYFFVQNEHSKELLNSISFKNVAVAGDTRYDRVSEILERDNSLDFIADFKENKTVIVYGSSWEDDEAIYLDFLNNSTGIKHIIAPHDIKPRKIEKLKKGIQKSVVLYSEKEGKNLANYDVFIIDTIGLLTKIYSYADIGFVGGAFKTGLHNVLEPAVFGIPVIIGPEYNKFQEAVDLVNQKGVISINSKNEYETIIQKLITHTDYRKETGNINASFIKQQSGATNEIVSYISKTLK</sequence>
<evidence type="ECO:0000256" key="6">
    <source>
        <dbReference type="ARBA" id="ARBA00049183"/>
    </source>
</evidence>
<evidence type="ECO:0000256" key="3">
    <source>
        <dbReference type="ARBA" id="ARBA00019077"/>
    </source>
</evidence>
<keyword evidence="7" id="KW-0472">Membrane</keyword>
<proteinExistence type="inferred from homology"/>
<evidence type="ECO:0000256" key="2">
    <source>
        <dbReference type="ARBA" id="ARBA00012621"/>
    </source>
</evidence>
<dbReference type="PANTHER" id="PTHR42755">
    <property type="entry name" value="3-DEOXY-MANNO-OCTULOSONATE CYTIDYLYLTRANSFERASE"/>
    <property type="match status" value="1"/>
</dbReference>
<evidence type="ECO:0000256" key="4">
    <source>
        <dbReference type="ARBA" id="ARBA00022679"/>
    </source>
</evidence>
<comment type="catalytic activity">
    <reaction evidence="6 7">
        <text>lipid IVA (E. coli) + CMP-3-deoxy-beta-D-manno-octulosonate = alpha-Kdo-(2-&gt;6)-lipid IVA (E. coli) + CMP + H(+)</text>
        <dbReference type="Rhea" id="RHEA:28066"/>
        <dbReference type="ChEBI" id="CHEBI:15378"/>
        <dbReference type="ChEBI" id="CHEBI:58603"/>
        <dbReference type="ChEBI" id="CHEBI:60364"/>
        <dbReference type="ChEBI" id="CHEBI:60377"/>
        <dbReference type="ChEBI" id="CHEBI:85987"/>
        <dbReference type="EC" id="2.4.99.12"/>
    </reaction>
</comment>
<dbReference type="Pfam" id="PF04413">
    <property type="entry name" value="Glycos_transf_N"/>
    <property type="match status" value="1"/>
</dbReference>
<evidence type="ECO:0000256" key="7">
    <source>
        <dbReference type="RuleBase" id="RU365103"/>
    </source>
</evidence>
<dbReference type="InterPro" id="IPR007507">
    <property type="entry name" value="Glycos_transf_N"/>
</dbReference>
<keyword evidence="7" id="KW-1003">Cell membrane</keyword>
<evidence type="ECO:0000256" key="5">
    <source>
        <dbReference type="ARBA" id="ARBA00031445"/>
    </source>
</evidence>
<evidence type="ECO:0000259" key="8">
    <source>
        <dbReference type="Pfam" id="PF04413"/>
    </source>
</evidence>
<comment type="subcellular location">
    <subcellularLocation>
        <location evidence="7">Cell membrane</location>
    </subcellularLocation>
</comment>
<name>A0ABW3I604_9FLAO</name>
<evidence type="ECO:0000256" key="1">
    <source>
        <dbReference type="ARBA" id="ARBA00004713"/>
    </source>
</evidence>
<dbReference type="EMBL" id="JBHTJM010000011">
    <property type="protein sequence ID" value="MFD0965097.1"/>
    <property type="molecule type" value="Genomic_DNA"/>
</dbReference>
<dbReference type="EC" id="2.4.99.12" evidence="2 7"/>
<dbReference type="SUPFAM" id="SSF53756">
    <property type="entry name" value="UDP-Glycosyltransferase/glycogen phosphorylase"/>
    <property type="match status" value="1"/>
</dbReference>
<dbReference type="Gene3D" id="3.40.50.11720">
    <property type="entry name" value="3-Deoxy-D-manno-octulosonic-acid transferase, N-terminal domain"/>
    <property type="match status" value="1"/>
</dbReference>
<comment type="pathway">
    <text evidence="1 7">Bacterial outer membrane biogenesis; LPS core biosynthesis.</text>
</comment>
<keyword evidence="7" id="KW-0448">Lipopolysaccharide biosynthesis</keyword>
<evidence type="ECO:0000313" key="10">
    <source>
        <dbReference type="Proteomes" id="UP001596997"/>
    </source>
</evidence>
<dbReference type="RefSeq" id="WP_377716930.1">
    <property type="nucleotide sequence ID" value="NZ_JBHTJM010000011.1"/>
</dbReference>
<gene>
    <name evidence="9" type="ORF">ACFQ1O_13855</name>
</gene>
<keyword evidence="4 7" id="KW-0808">Transferase</keyword>